<gene>
    <name evidence="2" type="ORF">V1477_000666</name>
</gene>
<keyword evidence="3" id="KW-1185">Reference proteome</keyword>
<accession>A0ABD2D293</accession>
<proteinExistence type="predicted"/>
<dbReference type="Proteomes" id="UP001607303">
    <property type="component" value="Unassembled WGS sequence"/>
</dbReference>
<feature type="region of interest" description="Disordered" evidence="1">
    <location>
        <begin position="52"/>
        <end position="90"/>
    </location>
</feature>
<dbReference type="EMBL" id="JAYRBN010000007">
    <property type="protein sequence ID" value="KAL2751508.1"/>
    <property type="molecule type" value="Genomic_DNA"/>
</dbReference>
<evidence type="ECO:0000256" key="1">
    <source>
        <dbReference type="SAM" id="MobiDB-lite"/>
    </source>
</evidence>
<comment type="caution">
    <text evidence="2">The sequence shown here is derived from an EMBL/GenBank/DDBJ whole genome shotgun (WGS) entry which is preliminary data.</text>
</comment>
<feature type="compositionally biased region" description="Basic and acidic residues" evidence="1">
    <location>
        <begin position="52"/>
        <end position="75"/>
    </location>
</feature>
<evidence type="ECO:0000313" key="2">
    <source>
        <dbReference type="EMBL" id="KAL2751508.1"/>
    </source>
</evidence>
<dbReference type="AlphaFoldDB" id="A0ABD2D293"/>
<organism evidence="2 3">
    <name type="scientific">Vespula maculifrons</name>
    <name type="common">Eastern yellow jacket</name>
    <name type="synonym">Wasp</name>
    <dbReference type="NCBI Taxonomy" id="7453"/>
    <lineage>
        <taxon>Eukaryota</taxon>
        <taxon>Metazoa</taxon>
        <taxon>Ecdysozoa</taxon>
        <taxon>Arthropoda</taxon>
        <taxon>Hexapoda</taxon>
        <taxon>Insecta</taxon>
        <taxon>Pterygota</taxon>
        <taxon>Neoptera</taxon>
        <taxon>Endopterygota</taxon>
        <taxon>Hymenoptera</taxon>
        <taxon>Apocrita</taxon>
        <taxon>Aculeata</taxon>
        <taxon>Vespoidea</taxon>
        <taxon>Vespidae</taxon>
        <taxon>Vespinae</taxon>
        <taxon>Vespula</taxon>
    </lineage>
</organism>
<reference evidence="2 3" key="1">
    <citation type="journal article" date="2024" name="Ann. Entomol. Soc. Am.">
        <title>Genomic analyses of the southern and eastern yellowjacket wasps (Hymenoptera: Vespidae) reveal evolutionary signatures of social life.</title>
        <authorList>
            <person name="Catto M.A."/>
            <person name="Caine P.B."/>
            <person name="Orr S.E."/>
            <person name="Hunt B.G."/>
            <person name="Goodisman M.A.D."/>
        </authorList>
    </citation>
    <scope>NUCLEOTIDE SEQUENCE [LARGE SCALE GENOMIC DNA]</scope>
    <source>
        <strain evidence="2">232</strain>
        <tissue evidence="2">Head and thorax</tissue>
    </source>
</reference>
<sequence>MDCLLVELFGVGRISIGRGSRDHADIPGVGVVEVCPGGEEWDAKRNVEERMEWRARDRKRDSGNRGEEKERKREGGIGWPCDARETRTNNGCSQPQLLRDRVMIKRGAFVKWKHINNNDISVDLLGFEYSVIQAVSSNEYKHICRAVLYEFLAKPLSSLIRGLTLKLGEGKGREVGVIAINYNEASDIVKLWGVSVNLFEITNDFPLSITDSFDFGMLIITVCGSLGSQSDHS</sequence>
<protein>
    <submittedName>
        <fullName evidence="2">Uncharacterized protein</fullName>
    </submittedName>
</protein>
<name>A0ABD2D293_VESMC</name>
<evidence type="ECO:0000313" key="3">
    <source>
        <dbReference type="Proteomes" id="UP001607303"/>
    </source>
</evidence>